<dbReference type="PANTHER" id="PTHR32182:SF22">
    <property type="entry name" value="ATP-DEPENDENT ENDONUCLEASE, OLD FAMILY-RELATED"/>
    <property type="match status" value="1"/>
</dbReference>
<sequence>MITYLKISGFKSFHNFEMEFTPLTIVAGTNASGKSNLFDALMLLSNLAETDNIKRAFKDQRGEFLELFTQYGENDFAKEMIFCVEMLVNKNIVDAWGSKAILKYTRLRYELKIRRYTNESGLEDIEVIGESLVNLKHQEDKWIKIVPSEFREIWRPKVGTGKRGIPYINTTLENEILTVEVPQDGKTGNKRRFPLKNASRTVLSSFDTTDFPHVLAAKEEMKSWKFLQMNPEDLRKPTDKSNGEDKVTQSGRNLAGALNRITIKNEFVLSEISRKLQSFVPNFIEVKVLDDKENKQFVIKLIDKDRKEYSSRVLSEGTLRVLALCILEQDDQHTGLLCFEEPENGIHPYRISSMAELLKNLTNNFTEEDMPLRQVIVNTHSPILVNSIYKWENDPTVSIWYAEINNRVTDFEEKRIKISVTNILPIVKGTEYQLNIAFSESQKKMTLETVKQYLETTGTLQ</sequence>
<accession>A0ABS9USJ7</accession>
<keyword evidence="3" id="KW-1185">Reference proteome</keyword>
<reference evidence="2" key="1">
    <citation type="submission" date="2022-03" db="EMBL/GenBank/DDBJ databases">
        <title>De novo assembled genomes of Belliella spp. (Cyclobacteriaceae) strains.</title>
        <authorList>
            <person name="Szabo A."/>
            <person name="Korponai K."/>
            <person name="Felfoldi T."/>
        </authorList>
    </citation>
    <scope>NUCLEOTIDE SEQUENCE</scope>
    <source>
        <strain evidence="2">DSM 107340</strain>
    </source>
</reference>
<evidence type="ECO:0000313" key="2">
    <source>
        <dbReference type="EMBL" id="MCH7399375.1"/>
    </source>
</evidence>
<dbReference type="Proteomes" id="UP001165488">
    <property type="component" value="Unassembled WGS sequence"/>
</dbReference>
<dbReference type="Gene3D" id="3.40.50.300">
    <property type="entry name" value="P-loop containing nucleotide triphosphate hydrolases"/>
    <property type="match status" value="1"/>
</dbReference>
<gene>
    <name evidence="2" type="ORF">MM236_15340</name>
</gene>
<dbReference type="GO" id="GO:0005524">
    <property type="term" value="F:ATP binding"/>
    <property type="evidence" value="ECO:0007669"/>
    <property type="project" value="UniProtKB-KW"/>
</dbReference>
<proteinExistence type="predicted"/>
<dbReference type="EMBL" id="JAKZGS010000015">
    <property type="protein sequence ID" value="MCH7399375.1"/>
    <property type="molecule type" value="Genomic_DNA"/>
</dbReference>
<dbReference type="Pfam" id="PF13304">
    <property type="entry name" value="AAA_21"/>
    <property type="match status" value="1"/>
</dbReference>
<organism evidence="2 3">
    <name type="scientific">Belliella calami</name>
    <dbReference type="NCBI Taxonomy" id="2923436"/>
    <lineage>
        <taxon>Bacteria</taxon>
        <taxon>Pseudomonadati</taxon>
        <taxon>Bacteroidota</taxon>
        <taxon>Cytophagia</taxon>
        <taxon>Cytophagales</taxon>
        <taxon>Cyclobacteriaceae</taxon>
        <taxon>Belliella</taxon>
    </lineage>
</organism>
<keyword evidence="2" id="KW-0547">Nucleotide-binding</keyword>
<comment type="caution">
    <text evidence="2">The sequence shown here is derived from an EMBL/GenBank/DDBJ whole genome shotgun (WGS) entry which is preliminary data.</text>
</comment>
<feature type="domain" description="ATPase AAA-type core" evidence="1">
    <location>
        <begin position="272"/>
        <end position="386"/>
    </location>
</feature>
<keyword evidence="2" id="KW-0067">ATP-binding</keyword>
<dbReference type="PANTHER" id="PTHR32182">
    <property type="entry name" value="DNA REPLICATION AND REPAIR PROTEIN RECF"/>
    <property type="match status" value="1"/>
</dbReference>
<dbReference type="InterPro" id="IPR003959">
    <property type="entry name" value="ATPase_AAA_core"/>
</dbReference>
<evidence type="ECO:0000259" key="1">
    <source>
        <dbReference type="Pfam" id="PF13304"/>
    </source>
</evidence>
<dbReference type="InterPro" id="IPR027417">
    <property type="entry name" value="P-loop_NTPase"/>
</dbReference>
<dbReference type="SUPFAM" id="SSF52540">
    <property type="entry name" value="P-loop containing nucleoside triphosphate hydrolases"/>
    <property type="match status" value="1"/>
</dbReference>
<name>A0ABS9USJ7_9BACT</name>
<protein>
    <submittedName>
        <fullName evidence="2">ATP-binding protein</fullName>
    </submittedName>
</protein>
<dbReference type="RefSeq" id="WP_241275873.1">
    <property type="nucleotide sequence ID" value="NZ_JAKZGS010000015.1"/>
</dbReference>
<evidence type="ECO:0000313" key="3">
    <source>
        <dbReference type="Proteomes" id="UP001165488"/>
    </source>
</evidence>